<accession>A0A1I3JYK9</accession>
<dbReference type="STRING" id="1477437.SAMN05444682_10531"/>
<dbReference type="Pfam" id="PF03572">
    <property type="entry name" value="Peptidase_S41"/>
    <property type="match status" value="1"/>
</dbReference>
<organism evidence="7 8">
    <name type="scientific">Parapedobacter indicus</name>
    <dbReference type="NCBI Taxonomy" id="1477437"/>
    <lineage>
        <taxon>Bacteria</taxon>
        <taxon>Pseudomonadati</taxon>
        <taxon>Bacteroidota</taxon>
        <taxon>Sphingobacteriia</taxon>
        <taxon>Sphingobacteriales</taxon>
        <taxon>Sphingobacteriaceae</taxon>
        <taxon>Parapedobacter</taxon>
    </lineage>
</organism>
<dbReference type="InterPro" id="IPR041489">
    <property type="entry name" value="PDZ_6"/>
</dbReference>
<dbReference type="GO" id="GO:0030288">
    <property type="term" value="C:outer membrane-bounded periplasmic space"/>
    <property type="evidence" value="ECO:0007669"/>
    <property type="project" value="TreeGrafter"/>
</dbReference>
<evidence type="ECO:0000259" key="6">
    <source>
        <dbReference type="PROSITE" id="PS50106"/>
    </source>
</evidence>
<name>A0A1I3JYK9_9SPHI</name>
<dbReference type="GO" id="GO:0007165">
    <property type="term" value="P:signal transduction"/>
    <property type="evidence" value="ECO:0007669"/>
    <property type="project" value="TreeGrafter"/>
</dbReference>
<dbReference type="Pfam" id="PF17820">
    <property type="entry name" value="PDZ_6"/>
    <property type="match status" value="1"/>
</dbReference>
<evidence type="ECO:0000256" key="4">
    <source>
        <dbReference type="ARBA" id="ARBA00022825"/>
    </source>
</evidence>
<evidence type="ECO:0000256" key="1">
    <source>
        <dbReference type="ARBA" id="ARBA00009179"/>
    </source>
</evidence>
<evidence type="ECO:0000313" key="7">
    <source>
        <dbReference type="EMBL" id="SFI65254.1"/>
    </source>
</evidence>
<dbReference type="PANTHER" id="PTHR32060:SF30">
    <property type="entry name" value="CARBOXY-TERMINAL PROCESSING PROTEASE CTPA"/>
    <property type="match status" value="1"/>
</dbReference>
<dbReference type="SMART" id="SM00228">
    <property type="entry name" value="PDZ"/>
    <property type="match status" value="1"/>
</dbReference>
<keyword evidence="2 5" id="KW-0645">Protease</keyword>
<dbReference type="GO" id="GO:0006508">
    <property type="term" value="P:proteolysis"/>
    <property type="evidence" value="ECO:0007669"/>
    <property type="project" value="UniProtKB-KW"/>
</dbReference>
<dbReference type="EMBL" id="FOQO01000005">
    <property type="protein sequence ID" value="SFI65254.1"/>
    <property type="molecule type" value="Genomic_DNA"/>
</dbReference>
<reference evidence="7 8" key="1">
    <citation type="submission" date="2016-10" db="EMBL/GenBank/DDBJ databases">
        <authorList>
            <person name="de Groot N.N."/>
        </authorList>
    </citation>
    <scope>NUCLEOTIDE SEQUENCE [LARGE SCALE GENOMIC DNA]</scope>
    <source>
        <strain evidence="7 8">RK1</strain>
    </source>
</reference>
<dbReference type="CDD" id="cd07560">
    <property type="entry name" value="Peptidase_S41_CPP"/>
    <property type="match status" value="1"/>
</dbReference>
<evidence type="ECO:0000313" key="8">
    <source>
        <dbReference type="Proteomes" id="UP000198670"/>
    </source>
</evidence>
<evidence type="ECO:0000256" key="3">
    <source>
        <dbReference type="ARBA" id="ARBA00022801"/>
    </source>
</evidence>
<dbReference type="AlphaFoldDB" id="A0A1I3JYK9"/>
<dbReference type="SUPFAM" id="SSF52096">
    <property type="entry name" value="ClpP/crotonase"/>
    <property type="match status" value="1"/>
</dbReference>
<dbReference type="Proteomes" id="UP000198670">
    <property type="component" value="Unassembled WGS sequence"/>
</dbReference>
<dbReference type="SUPFAM" id="SSF50156">
    <property type="entry name" value="PDZ domain-like"/>
    <property type="match status" value="1"/>
</dbReference>
<dbReference type="NCBIfam" id="TIGR00225">
    <property type="entry name" value="prc"/>
    <property type="match status" value="1"/>
</dbReference>
<dbReference type="PANTHER" id="PTHR32060">
    <property type="entry name" value="TAIL-SPECIFIC PROTEASE"/>
    <property type="match status" value="1"/>
</dbReference>
<evidence type="ECO:0000256" key="2">
    <source>
        <dbReference type="ARBA" id="ARBA00022670"/>
    </source>
</evidence>
<dbReference type="SMART" id="SM00245">
    <property type="entry name" value="TSPc"/>
    <property type="match status" value="1"/>
</dbReference>
<dbReference type="Gene3D" id="2.30.42.10">
    <property type="match status" value="1"/>
</dbReference>
<dbReference type="GO" id="GO:0008236">
    <property type="term" value="F:serine-type peptidase activity"/>
    <property type="evidence" value="ECO:0007669"/>
    <property type="project" value="UniProtKB-KW"/>
</dbReference>
<dbReference type="RefSeq" id="WP_245893183.1">
    <property type="nucleotide sequence ID" value="NZ_FOQO01000005.1"/>
</dbReference>
<proteinExistence type="inferred from homology"/>
<keyword evidence="8" id="KW-1185">Reference proteome</keyword>
<dbReference type="Gene3D" id="3.90.226.10">
    <property type="entry name" value="2-enoyl-CoA Hydratase, Chain A, domain 1"/>
    <property type="match status" value="1"/>
</dbReference>
<feature type="domain" description="PDZ" evidence="6">
    <location>
        <begin position="87"/>
        <end position="149"/>
    </location>
</feature>
<keyword evidence="3 5" id="KW-0378">Hydrolase</keyword>
<dbReference type="InterPro" id="IPR004447">
    <property type="entry name" value="Peptidase_S41A"/>
</dbReference>
<dbReference type="InterPro" id="IPR001478">
    <property type="entry name" value="PDZ"/>
</dbReference>
<dbReference type="Gene3D" id="3.30.750.44">
    <property type="match status" value="1"/>
</dbReference>
<keyword evidence="4 5" id="KW-0720">Serine protease</keyword>
<dbReference type="InterPro" id="IPR036034">
    <property type="entry name" value="PDZ_sf"/>
</dbReference>
<evidence type="ECO:0000256" key="5">
    <source>
        <dbReference type="RuleBase" id="RU004404"/>
    </source>
</evidence>
<gene>
    <name evidence="7" type="ORF">SAMN05444682_10531</name>
</gene>
<protein>
    <submittedName>
        <fullName evidence="7">Carboxyl-terminal processing protease</fullName>
    </submittedName>
</protein>
<dbReference type="GO" id="GO:0004175">
    <property type="term" value="F:endopeptidase activity"/>
    <property type="evidence" value="ECO:0007669"/>
    <property type="project" value="TreeGrafter"/>
</dbReference>
<dbReference type="CDD" id="cd06782">
    <property type="entry name" value="cpPDZ_CPP-like"/>
    <property type="match status" value="1"/>
</dbReference>
<sequence length="520" mass="56913">MAATYGAALSLGLLLGQNYADENTHSGTNSLLPLGMTDKTGKVQRMIDLIAENYVDSVNIDQLQNLAADELVKQLDPHSEYLRPNQALKQHEALEGSFEGIGIEYYNLNDTLMTVGLVTGGPAQQAGMRVGDKLIAINGDTVAGVNISEKAIEAKVRGRRGTTLEITINRNGKSLPLPLKVVRDRVDVSSIDAAYILDTATAYIKIRRFGAKTSDDFKSTLQRLKKQGAQQLILDLRENGGGYFNAATALASQFFADKRLIVYTEGAHEPRTDYYSSADGIFGNGDLAVLIDEQSASASEIVAGAIQDLERGIIIGRPSYGKALVQEQFGFGDGSALNLTVARYYTPSGRCIQKSYTNPRIKALQKQKGDVSDSGSRASDTVSFTTLSGKHVYAGGGISPDIWVSIDSSKISALYRNIRAANLIEDYVYGKLTKSLPAYSVENYLKGYFLPDREYLDFLQYVQDNGVDYTFKEANRIKPMVRSDIEALLGRYYFGNEAFFKVRNRSDKVLAEALIALQAN</sequence>
<dbReference type="InterPro" id="IPR029045">
    <property type="entry name" value="ClpP/crotonase-like_dom_sf"/>
</dbReference>
<dbReference type="InterPro" id="IPR005151">
    <property type="entry name" value="Tail-specific_protease"/>
</dbReference>
<comment type="similarity">
    <text evidence="1 5">Belongs to the peptidase S41A family.</text>
</comment>
<dbReference type="PROSITE" id="PS50106">
    <property type="entry name" value="PDZ"/>
    <property type="match status" value="1"/>
</dbReference>